<gene>
    <name evidence="1" type="ORF">RR49_01191</name>
</gene>
<dbReference type="InterPro" id="IPR011604">
    <property type="entry name" value="PDDEXK-like_dom_sf"/>
</dbReference>
<protein>
    <recommendedName>
        <fullName evidence="3">YqaJ-like viral recombinase domain protein</fullName>
    </recommendedName>
</protein>
<evidence type="ECO:0000313" key="1">
    <source>
        <dbReference type="EMBL" id="KJL37079.1"/>
    </source>
</evidence>
<dbReference type="OrthoDB" id="5115835at2"/>
<evidence type="ECO:0000313" key="2">
    <source>
        <dbReference type="Proteomes" id="UP000033451"/>
    </source>
</evidence>
<dbReference type="AlphaFoldDB" id="A0A0F0LWI9"/>
<dbReference type="RefSeq" id="WP_048809175.1">
    <property type="nucleotide sequence ID" value="NZ_JYIY01000069.1"/>
</dbReference>
<dbReference type="SUPFAM" id="SSF52980">
    <property type="entry name" value="Restriction endonuclease-like"/>
    <property type="match status" value="1"/>
</dbReference>
<comment type="caution">
    <text evidence="1">The sequence shown here is derived from an EMBL/GenBank/DDBJ whole genome shotgun (WGS) entry which is preliminary data.</text>
</comment>
<dbReference type="Proteomes" id="UP000033451">
    <property type="component" value="Unassembled WGS sequence"/>
</dbReference>
<organism evidence="1 2">
    <name type="scientific">Microbacterium ginsengisoli</name>
    <dbReference type="NCBI Taxonomy" id="400772"/>
    <lineage>
        <taxon>Bacteria</taxon>
        <taxon>Bacillati</taxon>
        <taxon>Actinomycetota</taxon>
        <taxon>Actinomycetes</taxon>
        <taxon>Micrococcales</taxon>
        <taxon>Microbacteriaceae</taxon>
        <taxon>Microbacterium</taxon>
    </lineage>
</organism>
<reference evidence="1 2" key="1">
    <citation type="submission" date="2015-02" db="EMBL/GenBank/DDBJ databases">
        <title>Draft genome sequences of ten Microbacterium spp. with emphasis on heavy metal contaminated environments.</title>
        <authorList>
            <person name="Corretto E."/>
        </authorList>
    </citation>
    <scope>NUCLEOTIDE SEQUENCE [LARGE SCALE GENOMIC DNA]</scope>
    <source>
        <strain evidence="1 2">DSM 18659</strain>
    </source>
</reference>
<dbReference type="EMBL" id="JYIY01000069">
    <property type="protein sequence ID" value="KJL37079.1"/>
    <property type="molecule type" value="Genomic_DNA"/>
</dbReference>
<dbReference type="InterPro" id="IPR011335">
    <property type="entry name" value="Restrct_endonuc-II-like"/>
</dbReference>
<dbReference type="PATRIC" id="fig|400772.4.peg.1214"/>
<proteinExistence type="predicted"/>
<dbReference type="Gene3D" id="3.90.320.10">
    <property type="match status" value="1"/>
</dbReference>
<dbReference type="STRING" id="400772.RR49_01191"/>
<name>A0A0F0LWI9_9MICO</name>
<sequence>MSALAVLDRTLADSADRESWLGVHDRVIGSSTAGKFAKPGSVETYVRQILEPRTFAGNETTRSGHDWEPALLAAVGAEPNSLFVHAPDNDRFAATIDGTKPAADGFAIVETKTKHEKVVAGPTPYEVRQLAWQLYCIPEATHAEWVWGELVRDPASPVGWRLRRPPQTLLFTRDHPAIASATELIVPIGHAVLAALTAATLMKVPF</sequence>
<keyword evidence="2" id="KW-1185">Reference proteome</keyword>
<accession>A0A0F0LWI9</accession>
<evidence type="ECO:0008006" key="3">
    <source>
        <dbReference type="Google" id="ProtNLM"/>
    </source>
</evidence>